<keyword evidence="3" id="KW-1185">Reference proteome</keyword>
<feature type="compositionally biased region" description="Low complexity" evidence="1">
    <location>
        <begin position="88"/>
        <end position="102"/>
    </location>
</feature>
<evidence type="ECO:0000313" key="3">
    <source>
        <dbReference type="Proteomes" id="UP000606974"/>
    </source>
</evidence>
<dbReference type="EMBL" id="JAACFV010000160">
    <property type="protein sequence ID" value="KAF7503831.1"/>
    <property type="molecule type" value="Genomic_DNA"/>
</dbReference>
<accession>A0A8H7E292</accession>
<name>A0A8H7E292_9EURO</name>
<evidence type="ECO:0000313" key="2">
    <source>
        <dbReference type="EMBL" id="KAF7503831.1"/>
    </source>
</evidence>
<sequence>MLASSARSVKPKLSLSISTAAQSAARPSLSLKSPMTATHALPRTPVSPSPCSPTARNTRLNQRGYSTLQQPSFAYANTSSQRSILKKASTSSSPSSAASSGSRRLQFREEPTVYAITPIEAGEDYYGAYTKMSREERRWTPRR</sequence>
<dbReference type="Proteomes" id="UP000606974">
    <property type="component" value="Unassembled WGS sequence"/>
</dbReference>
<dbReference type="OrthoDB" id="5357531at2759"/>
<organism evidence="2 3">
    <name type="scientific">Endocarpon pusillum</name>
    <dbReference type="NCBI Taxonomy" id="364733"/>
    <lineage>
        <taxon>Eukaryota</taxon>
        <taxon>Fungi</taxon>
        <taxon>Dikarya</taxon>
        <taxon>Ascomycota</taxon>
        <taxon>Pezizomycotina</taxon>
        <taxon>Eurotiomycetes</taxon>
        <taxon>Chaetothyriomycetidae</taxon>
        <taxon>Verrucariales</taxon>
        <taxon>Verrucariaceae</taxon>
        <taxon>Endocarpon</taxon>
    </lineage>
</organism>
<evidence type="ECO:0000256" key="1">
    <source>
        <dbReference type="SAM" id="MobiDB-lite"/>
    </source>
</evidence>
<gene>
    <name evidence="2" type="ORF">GJ744_003221</name>
</gene>
<feature type="compositionally biased region" description="Polar residues" evidence="1">
    <location>
        <begin position="52"/>
        <end position="83"/>
    </location>
</feature>
<comment type="caution">
    <text evidence="2">The sequence shown here is derived from an EMBL/GenBank/DDBJ whole genome shotgun (WGS) entry which is preliminary data.</text>
</comment>
<reference evidence="2" key="1">
    <citation type="submission" date="2020-02" db="EMBL/GenBank/DDBJ databases">
        <authorList>
            <person name="Palmer J.M."/>
        </authorList>
    </citation>
    <scope>NUCLEOTIDE SEQUENCE</scope>
    <source>
        <strain evidence="2">EPUS1.4</strain>
        <tissue evidence="2">Thallus</tissue>
    </source>
</reference>
<dbReference type="AlphaFoldDB" id="A0A8H7E292"/>
<proteinExistence type="predicted"/>
<protein>
    <submittedName>
        <fullName evidence="2">Uncharacterized protein</fullName>
    </submittedName>
</protein>
<feature type="region of interest" description="Disordered" evidence="1">
    <location>
        <begin position="1"/>
        <end position="109"/>
    </location>
</feature>